<dbReference type="PANTHER" id="PTHR31698">
    <property type="entry name" value="LYSOZYME G FAMILY MEMBER"/>
    <property type="match status" value="1"/>
</dbReference>
<evidence type="ECO:0000256" key="1">
    <source>
        <dbReference type="ARBA" id="ARBA00000632"/>
    </source>
</evidence>
<evidence type="ECO:0000256" key="7">
    <source>
        <dbReference type="ARBA" id="ARBA00022801"/>
    </source>
</evidence>
<dbReference type="InterPro" id="IPR008258">
    <property type="entry name" value="Transglycosylase_SLT_dom_1"/>
</dbReference>
<evidence type="ECO:0000259" key="11">
    <source>
        <dbReference type="Pfam" id="PF01464"/>
    </source>
</evidence>
<feature type="chain" id="PRO_5046102570" description="Lysozyme g" evidence="10">
    <location>
        <begin position="28"/>
        <end position="343"/>
    </location>
</feature>
<comment type="similarity">
    <text evidence="2">Belongs to the glycosyl hydrolase 23 family.</text>
</comment>
<evidence type="ECO:0000256" key="10">
    <source>
        <dbReference type="SAM" id="SignalP"/>
    </source>
</evidence>
<dbReference type="SUPFAM" id="SSF53955">
    <property type="entry name" value="Lysozyme-like"/>
    <property type="match status" value="1"/>
</dbReference>
<keyword evidence="6" id="KW-0081">Bacteriolytic enzyme</keyword>
<feature type="compositionally biased region" description="Low complexity" evidence="9">
    <location>
        <begin position="73"/>
        <end position="93"/>
    </location>
</feature>
<evidence type="ECO:0000256" key="3">
    <source>
        <dbReference type="ARBA" id="ARBA00012732"/>
    </source>
</evidence>
<comment type="catalytic activity">
    <reaction evidence="1">
        <text>Hydrolysis of (1-&gt;4)-beta-linkages between N-acetylmuramic acid and N-acetyl-D-glucosamine residues in a peptidoglycan and between N-acetyl-D-glucosamine residues in chitodextrins.</text>
        <dbReference type="EC" id="3.2.1.17"/>
    </reaction>
</comment>
<dbReference type="Proteomes" id="UP001642483">
    <property type="component" value="Unassembled WGS sequence"/>
</dbReference>
<evidence type="ECO:0000256" key="2">
    <source>
        <dbReference type="ARBA" id="ARBA00008902"/>
    </source>
</evidence>
<evidence type="ECO:0000313" key="13">
    <source>
        <dbReference type="Proteomes" id="UP001642483"/>
    </source>
</evidence>
<name>A0ABP0H765_CLALP</name>
<feature type="compositionally biased region" description="Polar residues" evidence="9">
    <location>
        <begin position="94"/>
        <end position="107"/>
    </location>
</feature>
<keyword evidence="13" id="KW-1185">Reference proteome</keyword>
<dbReference type="EMBL" id="CAWYQH010000174">
    <property type="protein sequence ID" value="CAK8698370.1"/>
    <property type="molecule type" value="Genomic_DNA"/>
</dbReference>
<dbReference type="EC" id="3.2.1.17" evidence="3"/>
<feature type="signal peptide" evidence="10">
    <location>
        <begin position="1"/>
        <end position="27"/>
    </location>
</feature>
<dbReference type="Gene3D" id="1.10.530.10">
    <property type="match status" value="1"/>
</dbReference>
<sequence>MRHTHAHVAVVLGFILLSSSMWTTAEGWFFSGSSRSSSSSRPSTRVSGNSRRQSFPSHSSRNTFNSRLSALGSRNPLSTSSRSSSFNLRNPLSTSDSMAPSLNLRNPSSTSNSFSSFTLKHPLPGSGRTSLINSRDLFSRSSRRHHSSISVPRVKPKTSGDIGNLNPTGASAATARSDGLSYTGVRASRQMASNDLSRINNYKSNIIKAARNYNMDPAVVAGIISRESRGGVALSSTGTGDHGNGFGLMQVDKRHHSTKGGPYSVDHLNQGTKIVADNLKAVKAMHPNWSPDQQLQGAIAAYNFGVDDVRSLKGLDRGSTHDDYSNDVVARAKFFRENGFSKE</sequence>
<keyword evidence="7" id="KW-0378">Hydrolase</keyword>
<keyword evidence="10" id="KW-0732">Signal</keyword>
<evidence type="ECO:0000256" key="8">
    <source>
        <dbReference type="ARBA" id="ARBA00031262"/>
    </source>
</evidence>
<feature type="region of interest" description="Disordered" evidence="9">
    <location>
        <begin position="32"/>
        <end position="178"/>
    </location>
</feature>
<evidence type="ECO:0000256" key="5">
    <source>
        <dbReference type="ARBA" id="ARBA00022529"/>
    </source>
</evidence>
<dbReference type="InterPro" id="IPR023346">
    <property type="entry name" value="Lysozyme-like_dom_sf"/>
</dbReference>
<dbReference type="InterPro" id="IPR002152">
    <property type="entry name" value="Glyco_hydro_23"/>
</dbReference>
<feature type="domain" description="Transglycosylase SLT" evidence="11">
    <location>
        <begin position="205"/>
        <end position="315"/>
    </location>
</feature>
<dbReference type="Pfam" id="PF01464">
    <property type="entry name" value="SLT"/>
    <property type="match status" value="1"/>
</dbReference>
<protein>
    <recommendedName>
        <fullName evidence="4">Lysozyme g</fullName>
        <ecNumber evidence="3">3.2.1.17</ecNumber>
    </recommendedName>
    <alternativeName>
        <fullName evidence="8">1,4-beta-N-acetylmuramidase</fullName>
    </alternativeName>
</protein>
<accession>A0ABP0H765</accession>
<evidence type="ECO:0000256" key="6">
    <source>
        <dbReference type="ARBA" id="ARBA00022638"/>
    </source>
</evidence>
<feature type="compositionally biased region" description="Polar residues" evidence="9">
    <location>
        <begin position="51"/>
        <end position="68"/>
    </location>
</feature>
<evidence type="ECO:0000256" key="4">
    <source>
        <dbReference type="ARBA" id="ARBA00016485"/>
    </source>
</evidence>
<evidence type="ECO:0000256" key="9">
    <source>
        <dbReference type="SAM" id="MobiDB-lite"/>
    </source>
</evidence>
<proteinExistence type="inferred from homology"/>
<reference evidence="12 13" key="1">
    <citation type="submission" date="2024-02" db="EMBL/GenBank/DDBJ databases">
        <authorList>
            <person name="Daric V."/>
            <person name="Darras S."/>
        </authorList>
    </citation>
    <scope>NUCLEOTIDE SEQUENCE [LARGE SCALE GENOMIC DNA]</scope>
</reference>
<feature type="compositionally biased region" description="Low complexity" evidence="9">
    <location>
        <begin position="108"/>
        <end position="118"/>
    </location>
</feature>
<dbReference type="PRINTS" id="PR00749">
    <property type="entry name" value="LYSOZYMEG"/>
</dbReference>
<gene>
    <name evidence="12" type="ORF">CVLEPA_LOCUS31809</name>
</gene>
<feature type="compositionally biased region" description="Low complexity" evidence="9">
    <location>
        <begin position="32"/>
        <end position="50"/>
    </location>
</feature>
<organism evidence="12 13">
    <name type="scientific">Clavelina lepadiformis</name>
    <name type="common">Light-bulb sea squirt</name>
    <name type="synonym">Ascidia lepadiformis</name>
    <dbReference type="NCBI Taxonomy" id="159417"/>
    <lineage>
        <taxon>Eukaryota</taxon>
        <taxon>Metazoa</taxon>
        <taxon>Chordata</taxon>
        <taxon>Tunicata</taxon>
        <taxon>Ascidiacea</taxon>
        <taxon>Aplousobranchia</taxon>
        <taxon>Clavelinidae</taxon>
        <taxon>Clavelina</taxon>
    </lineage>
</organism>
<evidence type="ECO:0000313" key="12">
    <source>
        <dbReference type="EMBL" id="CAK8698370.1"/>
    </source>
</evidence>
<dbReference type="CDD" id="cd01021">
    <property type="entry name" value="GEWL"/>
    <property type="match status" value="1"/>
</dbReference>
<dbReference type="PANTHER" id="PTHR31698:SF8">
    <property type="entry name" value="LYSOZYME G-RELATED"/>
    <property type="match status" value="1"/>
</dbReference>
<keyword evidence="5" id="KW-0929">Antimicrobial</keyword>
<comment type="caution">
    <text evidence="12">The sequence shown here is derived from an EMBL/GenBank/DDBJ whole genome shotgun (WGS) entry which is preliminary data.</text>
</comment>